<gene>
    <name evidence="5" type="ORF">YM304_24870</name>
</gene>
<protein>
    <submittedName>
        <fullName evidence="5">Hemolysin A</fullName>
    </submittedName>
</protein>
<dbReference type="OrthoDB" id="9784736at2"/>
<dbReference type="InterPro" id="IPR002942">
    <property type="entry name" value="S4_RNA-bd"/>
</dbReference>
<dbReference type="InterPro" id="IPR004538">
    <property type="entry name" value="Hemolysin_A/TlyA"/>
</dbReference>
<dbReference type="GO" id="GO:0003723">
    <property type="term" value="F:RNA binding"/>
    <property type="evidence" value="ECO:0007669"/>
    <property type="project" value="UniProtKB-KW"/>
</dbReference>
<dbReference type="InterPro" id="IPR047048">
    <property type="entry name" value="TlyA"/>
</dbReference>
<evidence type="ECO:0000259" key="4">
    <source>
        <dbReference type="SMART" id="SM00363"/>
    </source>
</evidence>
<dbReference type="InterPro" id="IPR029063">
    <property type="entry name" value="SAM-dependent_MTases_sf"/>
</dbReference>
<dbReference type="Gene3D" id="3.10.290.10">
    <property type="entry name" value="RNA-binding S4 domain"/>
    <property type="match status" value="1"/>
</dbReference>
<evidence type="ECO:0000313" key="6">
    <source>
        <dbReference type="Proteomes" id="UP000011863"/>
    </source>
</evidence>
<dbReference type="NCBIfam" id="TIGR00478">
    <property type="entry name" value="tly"/>
    <property type="match status" value="1"/>
</dbReference>
<accession>A0A6C7E8L0</accession>
<evidence type="ECO:0000313" key="5">
    <source>
        <dbReference type="EMBL" id="BAN02801.1"/>
    </source>
</evidence>
<dbReference type="Gene3D" id="3.40.50.150">
    <property type="entry name" value="Vaccinia Virus protein VP39"/>
    <property type="match status" value="1"/>
</dbReference>
<dbReference type="PANTHER" id="PTHR32319:SF0">
    <property type="entry name" value="BACTERIAL HEMOLYSIN-LIKE PROTEIN"/>
    <property type="match status" value="1"/>
</dbReference>
<dbReference type="PIRSF" id="PIRSF005578">
    <property type="entry name" value="TlyA"/>
    <property type="match status" value="1"/>
</dbReference>
<dbReference type="SUPFAM" id="SSF55174">
    <property type="entry name" value="Alpha-L RNA-binding motif"/>
    <property type="match status" value="1"/>
</dbReference>
<keyword evidence="6" id="KW-1185">Reference proteome</keyword>
<dbReference type="SUPFAM" id="SSF53335">
    <property type="entry name" value="S-adenosyl-L-methionine-dependent methyltransferases"/>
    <property type="match status" value="1"/>
</dbReference>
<evidence type="ECO:0000256" key="2">
    <source>
        <dbReference type="ARBA" id="ARBA00029460"/>
    </source>
</evidence>
<reference evidence="5 6" key="1">
    <citation type="journal article" date="2013" name="Int. J. Syst. Evol. Microbiol.">
        <title>Ilumatobacter nonamiense sp. nov. and Ilumatobacter coccineum sp. nov., isolated from seashore sand.</title>
        <authorList>
            <person name="Matsumoto A."/>
            <person name="Kasai H."/>
            <person name="Matsuo Y."/>
            <person name="Shizuri Y."/>
            <person name="Ichikawa N."/>
            <person name="Fujita N."/>
            <person name="Omura S."/>
            <person name="Takahashi Y."/>
        </authorList>
    </citation>
    <scope>NUCLEOTIDE SEQUENCE [LARGE SCALE GENOMIC DNA]</scope>
    <source>
        <strain evidence="6">NBRC 103263 / KCTC 29153 / YM16-304</strain>
    </source>
</reference>
<dbReference type="Pfam" id="PF01728">
    <property type="entry name" value="FtsJ"/>
    <property type="match status" value="1"/>
</dbReference>
<dbReference type="GO" id="GO:0032259">
    <property type="term" value="P:methylation"/>
    <property type="evidence" value="ECO:0007669"/>
    <property type="project" value="InterPro"/>
</dbReference>
<name>A0A6C7E8L0_ILUCY</name>
<dbReference type="EMBL" id="AP012057">
    <property type="protein sequence ID" value="BAN02801.1"/>
    <property type="molecule type" value="Genomic_DNA"/>
</dbReference>
<organism evidence="5 6">
    <name type="scientific">Ilumatobacter coccineus (strain NBRC 103263 / KCTC 29153 / YM16-304)</name>
    <dbReference type="NCBI Taxonomy" id="1313172"/>
    <lineage>
        <taxon>Bacteria</taxon>
        <taxon>Bacillati</taxon>
        <taxon>Actinomycetota</taxon>
        <taxon>Acidimicrobiia</taxon>
        <taxon>Acidimicrobiales</taxon>
        <taxon>Ilumatobacteraceae</taxon>
        <taxon>Ilumatobacter</taxon>
    </lineage>
</organism>
<feature type="domain" description="RNA-binding S4" evidence="4">
    <location>
        <begin position="5"/>
        <end position="63"/>
    </location>
</feature>
<dbReference type="Proteomes" id="UP000011863">
    <property type="component" value="Chromosome"/>
</dbReference>
<dbReference type="SMART" id="SM00363">
    <property type="entry name" value="S4"/>
    <property type="match status" value="1"/>
</dbReference>
<proteinExistence type="inferred from homology"/>
<dbReference type="Pfam" id="PF01479">
    <property type="entry name" value="S4"/>
    <property type="match status" value="1"/>
</dbReference>
<evidence type="ECO:0000256" key="3">
    <source>
        <dbReference type="PROSITE-ProRule" id="PRU00182"/>
    </source>
</evidence>
<dbReference type="KEGG" id="aym:YM304_24870"/>
<dbReference type="GO" id="GO:0008168">
    <property type="term" value="F:methyltransferase activity"/>
    <property type="evidence" value="ECO:0007669"/>
    <property type="project" value="InterPro"/>
</dbReference>
<dbReference type="AlphaFoldDB" id="A0A6C7E8L0"/>
<sequence length="254" mass="26802">MAPRRRLDAELVRRELVPSRAVAQQLIEADRVLVNGAIAAKASRQVAPGDAVVVEGPPARFVGRGAEKLEHALTEFDIDVTGLRLLDAGASTGGFTDSVLQRGARHVVAVDVGHGQLHERLRADERVTNLERQNIRAVTPEIVGGLVDGVVGDLSFISLRLVIDPIVSVCVPGGFLVLLVKPQFEAGRTEVSRGRGIVTDPAIHERVRGEIGDALADAGCTVVDWTTSPITGADGNVEFLVHATTPVEVAGSAS</sequence>
<dbReference type="InterPro" id="IPR036986">
    <property type="entry name" value="S4_RNA-bd_sf"/>
</dbReference>
<dbReference type="PROSITE" id="PS50889">
    <property type="entry name" value="S4"/>
    <property type="match status" value="1"/>
</dbReference>
<evidence type="ECO:0000256" key="1">
    <source>
        <dbReference type="ARBA" id="ARBA00022884"/>
    </source>
</evidence>
<dbReference type="RefSeq" id="WP_015442048.1">
    <property type="nucleotide sequence ID" value="NC_020520.1"/>
</dbReference>
<dbReference type="PANTHER" id="PTHR32319">
    <property type="entry name" value="BACTERIAL HEMOLYSIN-LIKE PROTEIN"/>
    <property type="match status" value="1"/>
</dbReference>
<comment type="similarity">
    <text evidence="2">Belongs to the TlyA family.</text>
</comment>
<dbReference type="CDD" id="cd00165">
    <property type="entry name" value="S4"/>
    <property type="match status" value="1"/>
</dbReference>
<keyword evidence="1 3" id="KW-0694">RNA-binding</keyword>
<dbReference type="InterPro" id="IPR002877">
    <property type="entry name" value="RNA_MeTrfase_FtsJ_dom"/>
</dbReference>